<protein>
    <submittedName>
        <fullName evidence="2">Diguanylate cyclase (GGDEF)-like protein</fullName>
    </submittedName>
</protein>
<dbReference type="AlphaFoldDB" id="A0A8J7GBG9"/>
<sequence length="500" mass="53318">MSHGNEQDPVAAEWVVFRDLTGAGRSAEVITLAERVVAESHDPRRIAQALIEKLVAYMNMGHTSGLGPLLDEIYVALRKAPAPRLVGEFHTMAGMIAYEQGSLGTAMTHLVHSERALRKMTEVNLAAVDTWHDLSGAYSWLGFHVEAMAAARQGARICAAAGLGAAFAANMATPVQAALYLDQRGDTEGCVRDLRALVEVGRPLAGELVVMERVFLRYAVKRLGALGHRVDLHVPRDEDIDLTLAHVNDLADVCDAIAAGDPARALLLLDSAPHAVDTLGAVEPMRLRSIALSVAGDDSGALAAERAAIRMMNAEDRQLRELFTDSISARLDQEKLRRVAAQYAGAASTDPLTGLPNRRRIAAFVAGLGRRGVSAMFGVLDLDGFKAVNDTHGHPSGDLVLQRVAGILARAVRHGDLLARHGGDEFVVILPATSAEEADEIGDRIRTAVDAEDWAALVPGTPVSVSIGWAPLGEDGEAALRAADEALYRIKRARNGSRAA</sequence>
<evidence type="ECO:0000313" key="3">
    <source>
        <dbReference type="Proteomes" id="UP000622552"/>
    </source>
</evidence>
<accession>A0A8J7GBG9</accession>
<dbReference type="CDD" id="cd01949">
    <property type="entry name" value="GGDEF"/>
    <property type="match status" value="1"/>
</dbReference>
<dbReference type="InterPro" id="IPR043128">
    <property type="entry name" value="Rev_trsase/Diguanyl_cyclase"/>
</dbReference>
<dbReference type="InterPro" id="IPR029787">
    <property type="entry name" value="Nucleotide_cyclase"/>
</dbReference>
<dbReference type="SMART" id="SM00267">
    <property type="entry name" value="GGDEF"/>
    <property type="match status" value="1"/>
</dbReference>
<dbReference type="SUPFAM" id="SSF55073">
    <property type="entry name" value="Nucleotide cyclase"/>
    <property type="match status" value="1"/>
</dbReference>
<gene>
    <name evidence="2" type="ORF">IW245_003582</name>
</gene>
<dbReference type="GO" id="GO:1902201">
    <property type="term" value="P:negative regulation of bacterial-type flagellum-dependent cell motility"/>
    <property type="evidence" value="ECO:0007669"/>
    <property type="project" value="TreeGrafter"/>
</dbReference>
<name>A0A8J7GBG9_9ACTN</name>
<dbReference type="NCBIfam" id="TIGR00254">
    <property type="entry name" value="GGDEF"/>
    <property type="match status" value="1"/>
</dbReference>
<dbReference type="PROSITE" id="PS50887">
    <property type="entry name" value="GGDEF"/>
    <property type="match status" value="1"/>
</dbReference>
<dbReference type="EMBL" id="JADOUF010000001">
    <property type="protein sequence ID" value="MBG6137388.1"/>
    <property type="molecule type" value="Genomic_DNA"/>
</dbReference>
<dbReference type="GO" id="GO:0052621">
    <property type="term" value="F:diguanylate cyclase activity"/>
    <property type="evidence" value="ECO:0007669"/>
    <property type="project" value="TreeGrafter"/>
</dbReference>
<reference evidence="2" key="1">
    <citation type="submission" date="2020-11" db="EMBL/GenBank/DDBJ databases">
        <title>Sequencing the genomes of 1000 actinobacteria strains.</title>
        <authorList>
            <person name="Klenk H.-P."/>
        </authorList>
    </citation>
    <scope>NUCLEOTIDE SEQUENCE</scope>
    <source>
        <strain evidence="2">DSM 45356</strain>
    </source>
</reference>
<dbReference type="GO" id="GO:0043709">
    <property type="term" value="P:cell adhesion involved in single-species biofilm formation"/>
    <property type="evidence" value="ECO:0007669"/>
    <property type="project" value="TreeGrafter"/>
</dbReference>
<keyword evidence="3" id="KW-1185">Reference proteome</keyword>
<evidence type="ECO:0000313" key="2">
    <source>
        <dbReference type="EMBL" id="MBG6137388.1"/>
    </source>
</evidence>
<dbReference type="PANTHER" id="PTHR45138">
    <property type="entry name" value="REGULATORY COMPONENTS OF SENSORY TRANSDUCTION SYSTEM"/>
    <property type="match status" value="1"/>
</dbReference>
<dbReference type="InterPro" id="IPR000160">
    <property type="entry name" value="GGDEF_dom"/>
</dbReference>
<dbReference type="InterPro" id="IPR050469">
    <property type="entry name" value="Diguanylate_Cyclase"/>
</dbReference>
<dbReference type="RefSeq" id="WP_197004265.1">
    <property type="nucleotide sequence ID" value="NZ_BONS01000020.1"/>
</dbReference>
<evidence type="ECO:0000259" key="1">
    <source>
        <dbReference type="PROSITE" id="PS50887"/>
    </source>
</evidence>
<comment type="caution">
    <text evidence="2">The sequence shown here is derived from an EMBL/GenBank/DDBJ whole genome shotgun (WGS) entry which is preliminary data.</text>
</comment>
<dbReference type="Pfam" id="PF00990">
    <property type="entry name" value="GGDEF"/>
    <property type="match status" value="1"/>
</dbReference>
<dbReference type="PANTHER" id="PTHR45138:SF24">
    <property type="entry name" value="DIGUANYLATE CYCLASE DGCC-RELATED"/>
    <property type="match status" value="1"/>
</dbReference>
<dbReference type="Proteomes" id="UP000622552">
    <property type="component" value="Unassembled WGS sequence"/>
</dbReference>
<proteinExistence type="predicted"/>
<dbReference type="Gene3D" id="3.30.70.270">
    <property type="match status" value="1"/>
</dbReference>
<dbReference type="GO" id="GO:0005886">
    <property type="term" value="C:plasma membrane"/>
    <property type="evidence" value="ECO:0007669"/>
    <property type="project" value="TreeGrafter"/>
</dbReference>
<feature type="domain" description="GGDEF" evidence="1">
    <location>
        <begin position="373"/>
        <end position="500"/>
    </location>
</feature>
<organism evidence="2 3">
    <name type="scientific">Longispora fulva</name>
    <dbReference type="NCBI Taxonomy" id="619741"/>
    <lineage>
        <taxon>Bacteria</taxon>
        <taxon>Bacillati</taxon>
        <taxon>Actinomycetota</taxon>
        <taxon>Actinomycetes</taxon>
        <taxon>Micromonosporales</taxon>
        <taxon>Micromonosporaceae</taxon>
        <taxon>Longispora</taxon>
    </lineage>
</organism>